<dbReference type="EMBL" id="FQZS01000004">
    <property type="protein sequence ID" value="SHI54594.1"/>
    <property type="molecule type" value="Genomic_DNA"/>
</dbReference>
<dbReference type="RefSeq" id="WP_073024450.1">
    <property type="nucleotide sequence ID" value="NZ_FQZS01000004.1"/>
</dbReference>
<feature type="signal peptide" evidence="2">
    <location>
        <begin position="1"/>
        <end position="24"/>
    </location>
</feature>
<dbReference type="AlphaFoldDB" id="A0A1M6C1I5"/>
<protein>
    <submittedName>
        <fullName evidence="4">Ig-like domain-containing protein</fullName>
    </submittedName>
</protein>
<proteinExistence type="predicted"/>
<gene>
    <name evidence="4" type="ORF">SAMN02745176_00632</name>
</gene>
<dbReference type="InterPro" id="IPR032812">
    <property type="entry name" value="SbsA_Ig"/>
</dbReference>
<evidence type="ECO:0000259" key="3">
    <source>
        <dbReference type="Pfam" id="PF13205"/>
    </source>
</evidence>
<organism evidence="4 5">
    <name type="scientific">Lutispora thermophila DSM 19022</name>
    <dbReference type="NCBI Taxonomy" id="1122184"/>
    <lineage>
        <taxon>Bacteria</taxon>
        <taxon>Bacillati</taxon>
        <taxon>Bacillota</taxon>
        <taxon>Clostridia</taxon>
        <taxon>Lutisporales</taxon>
        <taxon>Lutisporaceae</taxon>
        <taxon>Lutispora</taxon>
    </lineage>
</organism>
<dbReference type="Pfam" id="PF13205">
    <property type="entry name" value="Big_5"/>
    <property type="match status" value="2"/>
</dbReference>
<keyword evidence="5" id="KW-1185">Reference proteome</keyword>
<dbReference type="InterPro" id="IPR014755">
    <property type="entry name" value="Cu-Rt/internalin_Ig-like"/>
</dbReference>
<evidence type="ECO:0000256" key="2">
    <source>
        <dbReference type="SAM" id="SignalP"/>
    </source>
</evidence>
<feature type="domain" description="SbsA Ig-like" evidence="3">
    <location>
        <begin position="917"/>
        <end position="1004"/>
    </location>
</feature>
<evidence type="ECO:0000313" key="5">
    <source>
        <dbReference type="Proteomes" id="UP000184442"/>
    </source>
</evidence>
<accession>A0A1M6C1I5</accession>
<reference evidence="4 5" key="1">
    <citation type="submission" date="2016-11" db="EMBL/GenBank/DDBJ databases">
        <authorList>
            <person name="Jaros S."/>
            <person name="Januszkiewicz K."/>
            <person name="Wedrychowicz H."/>
        </authorList>
    </citation>
    <scope>NUCLEOTIDE SEQUENCE [LARGE SCALE GENOMIC DNA]</scope>
    <source>
        <strain evidence="4 5">DSM 19022</strain>
    </source>
</reference>
<feature type="domain" description="SbsA Ig-like" evidence="3">
    <location>
        <begin position="621"/>
        <end position="692"/>
    </location>
</feature>
<dbReference type="OrthoDB" id="2077808at2"/>
<sequence>MSKKIIALVLAIAMAFSTLTVAFADQAVSAEVQALAAVGMLEGDGNGVTVEYTQKQMDRFTAAISILKLKGLYEDALAFNGEANFADAKDVKWEAGKNVLAYIKANPQIGFAGDPTTGKFNPYANIDEQSYIKVLLETLGYKQTTAEIAGDFAWEETIEFAATIGLNATKANPFTIDALSKLTVSAFKAEMKDGKLLIEALIEAGRVDREVAAAHGLVSELEVAVKSAKALGNSVVEVTFDGAVNAAAEDKSLYTIEGLTVKEAIVAGENVVRLTTDAMTAGKVYTLTVGEVKVNFAGLAKVTGTPSLTKVEGTDTERVELTFDKVLDFVTATNVANYEIAGVKIVKAEVDKDIVTLVTEGLAAQKTYTIKVSNIASVDGAVLKSASKSFFSKIDKVAPKLEGVAAKTFTRLEATFSELLSKESAIDLANYTIKAGSNGELGILSIRDITESDATKTTVEITTAAQKTGVRYELIVKNVADRAVVPNVMVKEGKATFSGKAEDKTAPTFAGFEFISKNLVKVDFTEQGYSRLDESTALDANNYSFNNDVTIEKVEKLPGDKEDFRSVLITVSDLDAKTYKLTVSGIKDEYGNEIKETGKAKTFSPKNVVAAQVEKVWASDVNEIKVLFTKDMNKEVLQDITKYSIDGNIGAPVEAKYSISAKTLTLKTGSDLTAGKTYKITITGLKDLAGFEVNAKPTFVGVSKANDIEAPVVESIEALNNKVVKVVFSEPMQVPANITDLKLTVETGKTMSAKVAYNDNTTFEFSFDDSKVLEDKEYKDTLAFVGTYKDVAGNVLDTTSENSLMEFYGDSYAPDKITLDSFEQTSVKSFKLIFSDRVKLSTVSATGLTASYAKVDGKEVKNEVILTSASALKLGKEFKVDLSKVESIHGIGVEYGDDKDLVLVADLEDEEVPYIEKVEATYRDEIKVTYNEDLAYAGKYEITYYDNNGKEQKITTSKVVFEDNIVTITPSRILENGVVYTLKVVAGVKDLAGNEGEKDVEYSFDGTNAVRVGNYVTVNIVNGTKIEVIPYKALEDGSYDITIVYGDNVELYKGSVTVNDTNNNKSKVVITLADDEALLADTTYTLTFGDYTCKFNGIVEDDITVTVNGDNIEVSYNGMKAKDLITVVGVSTDYEVKATDVENGYAQFTKPSAKANIYIVRDNVVLYFVTFDPAE</sequence>
<feature type="chain" id="PRO_5012319270" evidence="2">
    <location>
        <begin position="25"/>
        <end position="1175"/>
    </location>
</feature>
<dbReference type="STRING" id="1122184.SAMN02745176_00632"/>
<dbReference type="Gene3D" id="2.60.40.1220">
    <property type="match status" value="7"/>
</dbReference>
<dbReference type="Proteomes" id="UP000184442">
    <property type="component" value="Unassembled WGS sequence"/>
</dbReference>
<keyword evidence="1 2" id="KW-0732">Signal</keyword>
<name>A0A1M6C1I5_9FIRM</name>
<evidence type="ECO:0000313" key="4">
    <source>
        <dbReference type="EMBL" id="SHI54594.1"/>
    </source>
</evidence>
<evidence type="ECO:0000256" key="1">
    <source>
        <dbReference type="ARBA" id="ARBA00022729"/>
    </source>
</evidence>